<dbReference type="EMBL" id="CP092109">
    <property type="protein sequence ID" value="UWZ79845.1"/>
    <property type="molecule type" value="Genomic_DNA"/>
</dbReference>
<keyword evidence="1" id="KW-0812">Transmembrane</keyword>
<reference evidence="3" key="1">
    <citation type="journal article" date="2022" name="Environ. Microbiol.">
        <title>Geoalkalibacter halelectricus SAP #1 sp. nov. possessing extracellular electron transfer and mineral#reducing capabilities from a haloalkaline environment.</title>
        <authorList>
            <person name="Yadav S."/>
            <person name="Singh R."/>
            <person name="Sundharam S.S."/>
            <person name="Chaudhary S."/>
            <person name="Krishnamurthi S."/>
            <person name="Patil S.A."/>
        </authorList>
    </citation>
    <scope>NUCLEOTIDE SEQUENCE</scope>
    <source>
        <strain evidence="3">SAP-1</strain>
    </source>
</reference>
<keyword evidence="1" id="KW-1133">Transmembrane helix</keyword>
<organism evidence="3 4">
    <name type="scientific">Geoalkalibacter halelectricus</name>
    <dbReference type="NCBI Taxonomy" id="2847045"/>
    <lineage>
        <taxon>Bacteria</taxon>
        <taxon>Pseudomonadati</taxon>
        <taxon>Thermodesulfobacteriota</taxon>
        <taxon>Desulfuromonadia</taxon>
        <taxon>Desulfuromonadales</taxon>
        <taxon>Geoalkalibacteraceae</taxon>
        <taxon>Geoalkalibacter</taxon>
    </lineage>
</organism>
<feature type="chain" id="PRO_5047351351" evidence="2">
    <location>
        <begin position="22"/>
        <end position="76"/>
    </location>
</feature>
<name>A0ABY5ZL35_9BACT</name>
<proteinExistence type="predicted"/>
<dbReference type="RefSeq" id="WP_260748197.1">
    <property type="nucleotide sequence ID" value="NZ_CP092109.1"/>
</dbReference>
<keyword evidence="1" id="KW-0472">Membrane</keyword>
<evidence type="ECO:0000313" key="3">
    <source>
        <dbReference type="EMBL" id="UWZ79845.1"/>
    </source>
</evidence>
<keyword evidence="2" id="KW-0732">Signal</keyword>
<evidence type="ECO:0000256" key="1">
    <source>
        <dbReference type="SAM" id="Phobius"/>
    </source>
</evidence>
<evidence type="ECO:0000256" key="2">
    <source>
        <dbReference type="SAM" id="SignalP"/>
    </source>
</evidence>
<protein>
    <submittedName>
        <fullName evidence="3">Uncharacterized protein</fullName>
    </submittedName>
</protein>
<feature type="signal peptide" evidence="2">
    <location>
        <begin position="1"/>
        <end position="21"/>
    </location>
</feature>
<keyword evidence="4" id="KW-1185">Reference proteome</keyword>
<dbReference type="Proteomes" id="UP001060414">
    <property type="component" value="Chromosome"/>
</dbReference>
<sequence>MKATLFAALALMLSFASPAFAAPGAADHSGILVWAFIGFFALIVVAQLVPAFVILFAAVRGIFQGRQAGEVKVRNH</sequence>
<evidence type="ECO:0000313" key="4">
    <source>
        <dbReference type="Proteomes" id="UP001060414"/>
    </source>
</evidence>
<gene>
    <name evidence="3" type="ORF">L9S41_00250</name>
</gene>
<accession>A0ABY5ZL35</accession>
<feature type="transmembrane region" description="Helical" evidence="1">
    <location>
        <begin position="31"/>
        <end position="59"/>
    </location>
</feature>